<keyword evidence="2" id="KW-1185">Reference proteome</keyword>
<evidence type="ECO:0000313" key="2">
    <source>
        <dbReference type="Proteomes" id="UP001159364"/>
    </source>
</evidence>
<organism evidence="1 2">
    <name type="scientific">Erythroxylum novogranatense</name>
    <dbReference type="NCBI Taxonomy" id="1862640"/>
    <lineage>
        <taxon>Eukaryota</taxon>
        <taxon>Viridiplantae</taxon>
        <taxon>Streptophyta</taxon>
        <taxon>Embryophyta</taxon>
        <taxon>Tracheophyta</taxon>
        <taxon>Spermatophyta</taxon>
        <taxon>Magnoliopsida</taxon>
        <taxon>eudicotyledons</taxon>
        <taxon>Gunneridae</taxon>
        <taxon>Pentapetalae</taxon>
        <taxon>rosids</taxon>
        <taxon>fabids</taxon>
        <taxon>Malpighiales</taxon>
        <taxon>Erythroxylaceae</taxon>
        <taxon>Erythroxylum</taxon>
    </lineage>
</organism>
<gene>
    <name evidence="1" type="ORF">K2173_024844</name>
</gene>
<accession>A0AAV8UDS7</accession>
<comment type="caution">
    <text evidence="1">The sequence shown here is derived from an EMBL/GenBank/DDBJ whole genome shotgun (WGS) entry which is preliminary data.</text>
</comment>
<name>A0AAV8UDS7_9ROSI</name>
<dbReference type="Proteomes" id="UP001159364">
    <property type="component" value="Linkage Group LG08"/>
</dbReference>
<reference evidence="1 2" key="1">
    <citation type="submission" date="2021-09" db="EMBL/GenBank/DDBJ databases">
        <title>Genomic insights and catalytic innovation underlie evolution of tropane alkaloids biosynthesis.</title>
        <authorList>
            <person name="Wang Y.-J."/>
            <person name="Tian T."/>
            <person name="Huang J.-P."/>
            <person name="Huang S.-X."/>
        </authorList>
    </citation>
    <scope>NUCLEOTIDE SEQUENCE [LARGE SCALE GENOMIC DNA]</scope>
    <source>
        <strain evidence="1">KIB-2018</strain>
        <tissue evidence="1">Leaf</tissue>
    </source>
</reference>
<dbReference type="AlphaFoldDB" id="A0AAV8UDS7"/>
<protein>
    <submittedName>
        <fullName evidence="1">Uncharacterized protein</fullName>
    </submittedName>
</protein>
<proteinExistence type="predicted"/>
<evidence type="ECO:0000313" key="1">
    <source>
        <dbReference type="EMBL" id="KAJ8900204.1"/>
    </source>
</evidence>
<dbReference type="EMBL" id="JAIWQS010000008">
    <property type="protein sequence ID" value="KAJ8900204.1"/>
    <property type="molecule type" value="Genomic_DNA"/>
</dbReference>
<sequence length="89" mass="10613">MFRIPYRSGWIWYVKSDRPVTRVSDCITKIGSYLSLIPRLFPILFPLDTHNQQIYIHTLISERNSEEHKKGNTQEFVTFVFRRALGRRA</sequence>